<dbReference type="AlphaFoldDB" id="A0A9E2L5B1"/>
<reference evidence="1" key="1">
    <citation type="journal article" date="2021" name="PeerJ">
        <title>Extensive microbial diversity within the chicken gut microbiome revealed by metagenomics and culture.</title>
        <authorList>
            <person name="Gilroy R."/>
            <person name="Ravi A."/>
            <person name="Getino M."/>
            <person name="Pursley I."/>
            <person name="Horton D.L."/>
            <person name="Alikhan N.F."/>
            <person name="Baker D."/>
            <person name="Gharbi K."/>
            <person name="Hall N."/>
            <person name="Watson M."/>
            <person name="Adriaenssens E.M."/>
            <person name="Foster-Nyarko E."/>
            <person name="Jarju S."/>
            <person name="Secka A."/>
            <person name="Antonio M."/>
            <person name="Oren A."/>
            <person name="Chaudhuri R.R."/>
            <person name="La Ragione R."/>
            <person name="Hildebrand F."/>
            <person name="Pallen M.J."/>
        </authorList>
    </citation>
    <scope>NUCLEOTIDE SEQUENCE</scope>
    <source>
        <strain evidence="1">G3-2149</strain>
    </source>
</reference>
<comment type="caution">
    <text evidence="1">The sequence shown here is derived from an EMBL/GenBank/DDBJ whole genome shotgun (WGS) entry which is preliminary data.</text>
</comment>
<evidence type="ECO:0008006" key="3">
    <source>
        <dbReference type="Google" id="ProtNLM"/>
    </source>
</evidence>
<reference evidence="1" key="2">
    <citation type="submission" date="2021-04" db="EMBL/GenBank/DDBJ databases">
        <authorList>
            <person name="Gilroy R."/>
        </authorList>
    </citation>
    <scope>NUCLEOTIDE SEQUENCE</scope>
    <source>
        <strain evidence="1">G3-2149</strain>
    </source>
</reference>
<dbReference type="Proteomes" id="UP000823865">
    <property type="component" value="Unassembled WGS sequence"/>
</dbReference>
<sequence length="102" mass="11290">MKKNLKTIALAAFAAISIMGVGISLLNASSQKNILDVTLREVESMADNELPEVVIECGKVTGRCWDGDCEPFYTPFGPNKAWDCYIFTGYIYDLCVDEAPCW</sequence>
<evidence type="ECO:0000313" key="2">
    <source>
        <dbReference type="Proteomes" id="UP000823865"/>
    </source>
</evidence>
<protein>
    <recommendedName>
        <fullName evidence="3">NVEALA protein</fullName>
    </recommendedName>
</protein>
<proteinExistence type="predicted"/>
<dbReference type="EMBL" id="JAHLFU010000058">
    <property type="protein sequence ID" value="MBU3852841.1"/>
    <property type="molecule type" value="Genomic_DNA"/>
</dbReference>
<evidence type="ECO:0000313" key="1">
    <source>
        <dbReference type="EMBL" id="MBU3852841.1"/>
    </source>
</evidence>
<accession>A0A9E2L5B1</accession>
<name>A0A9E2L5B1_9BACT</name>
<organism evidence="1 2">
    <name type="scientific">Candidatus Paraprevotella stercoravium</name>
    <dbReference type="NCBI Taxonomy" id="2838725"/>
    <lineage>
        <taxon>Bacteria</taxon>
        <taxon>Pseudomonadati</taxon>
        <taxon>Bacteroidota</taxon>
        <taxon>Bacteroidia</taxon>
        <taxon>Bacteroidales</taxon>
        <taxon>Prevotellaceae</taxon>
        <taxon>Paraprevotella</taxon>
    </lineage>
</organism>
<gene>
    <name evidence="1" type="ORF">H9789_03255</name>
</gene>